<evidence type="ECO:0000256" key="2">
    <source>
        <dbReference type="ARBA" id="ARBA00022723"/>
    </source>
</evidence>
<evidence type="ECO:0000256" key="1">
    <source>
        <dbReference type="ARBA" id="ARBA00022485"/>
    </source>
</evidence>
<dbReference type="PANTHER" id="PTHR10359:SF19">
    <property type="entry name" value="DNA REPAIR GLYCOSYLASE MJ1434-RELATED"/>
    <property type="match status" value="1"/>
</dbReference>
<accession>A0A1W6BZ09</accession>
<dbReference type="PANTHER" id="PTHR10359">
    <property type="entry name" value="A/G-SPECIFIC ADENINE GLYCOSYLASE/ENDONUCLEASE III"/>
    <property type="match status" value="1"/>
</dbReference>
<dbReference type="STRING" id="1121267.CCUN_1756"/>
<keyword evidence="1" id="KW-0004">4Fe-4S</keyword>
<keyword evidence="2" id="KW-0479">Metal-binding</keyword>
<dbReference type="InterPro" id="IPR023170">
    <property type="entry name" value="HhH_base_excis_C"/>
</dbReference>
<organism evidence="6 7">
    <name type="scientific">Campylobacter cuniculorum DSM 23162 = LMG 24588</name>
    <dbReference type="NCBI Taxonomy" id="1121267"/>
    <lineage>
        <taxon>Bacteria</taxon>
        <taxon>Pseudomonadati</taxon>
        <taxon>Campylobacterota</taxon>
        <taxon>Epsilonproteobacteria</taxon>
        <taxon>Campylobacterales</taxon>
        <taxon>Campylobacteraceae</taxon>
        <taxon>Campylobacter</taxon>
    </lineage>
</organism>
<dbReference type="RefSeq" id="WP_027305791.1">
    <property type="nucleotide sequence ID" value="NZ_CP020867.1"/>
</dbReference>
<evidence type="ECO:0000259" key="5">
    <source>
        <dbReference type="SMART" id="SM00478"/>
    </source>
</evidence>
<dbReference type="AlphaFoldDB" id="A0A1W6BZ09"/>
<dbReference type="eggNOG" id="COG2231">
    <property type="taxonomic scope" value="Bacteria"/>
</dbReference>
<dbReference type="Gene3D" id="1.10.340.30">
    <property type="entry name" value="Hypothetical protein, domain 2"/>
    <property type="match status" value="1"/>
</dbReference>
<evidence type="ECO:0000313" key="6">
    <source>
        <dbReference type="EMBL" id="ARJ57328.1"/>
    </source>
</evidence>
<dbReference type="InterPro" id="IPR003265">
    <property type="entry name" value="HhH-GPD_domain"/>
</dbReference>
<dbReference type="GO" id="GO:0003824">
    <property type="term" value="F:catalytic activity"/>
    <property type="evidence" value="ECO:0007669"/>
    <property type="project" value="InterPro"/>
</dbReference>
<feature type="domain" description="HhH-GPD" evidence="5">
    <location>
        <begin position="39"/>
        <end position="206"/>
    </location>
</feature>
<keyword evidence="4" id="KW-0411">Iron-sulfur</keyword>
<protein>
    <submittedName>
        <fullName evidence="6">3-methyladenine DNA glycosylase</fullName>
    </submittedName>
</protein>
<dbReference type="Gene3D" id="1.10.1670.10">
    <property type="entry name" value="Helix-hairpin-Helix base-excision DNA repair enzymes (C-terminal)"/>
    <property type="match status" value="1"/>
</dbReference>
<reference evidence="6 7" key="1">
    <citation type="submission" date="2017-04" db="EMBL/GenBank/DDBJ databases">
        <title>Complete genome sequence of the Campylobacter cuniculorum type strain LMG24588.</title>
        <authorList>
            <person name="Miller W.G."/>
            <person name="Yee E."/>
            <person name="Revez J."/>
            <person name="Bono J.L."/>
            <person name="Rossi M."/>
        </authorList>
    </citation>
    <scope>NUCLEOTIDE SEQUENCE [LARGE SCALE GENOMIC DNA]</scope>
    <source>
        <strain evidence="6 7">LMG 24588</strain>
    </source>
</reference>
<dbReference type="GO" id="GO:0006284">
    <property type="term" value="P:base-excision repair"/>
    <property type="evidence" value="ECO:0007669"/>
    <property type="project" value="InterPro"/>
</dbReference>
<dbReference type="InterPro" id="IPR011257">
    <property type="entry name" value="DNA_glycosylase"/>
</dbReference>
<gene>
    <name evidence="6" type="primary">magIII</name>
    <name evidence="6" type="ORF">CCUN_1756</name>
</gene>
<dbReference type="Pfam" id="PF00730">
    <property type="entry name" value="HhH-GPD"/>
    <property type="match status" value="1"/>
</dbReference>
<evidence type="ECO:0000313" key="7">
    <source>
        <dbReference type="Proteomes" id="UP000192902"/>
    </source>
</evidence>
<dbReference type="GO" id="GO:0046872">
    <property type="term" value="F:metal ion binding"/>
    <property type="evidence" value="ECO:0007669"/>
    <property type="project" value="UniProtKB-KW"/>
</dbReference>
<dbReference type="CDD" id="cd00056">
    <property type="entry name" value="ENDO3c"/>
    <property type="match status" value="1"/>
</dbReference>
<evidence type="ECO:0000256" key="4">
    <source>
        <dbReference type="ARBA" id="ARBA00023014"/>
    </source>
</evidence>
<proteinExistence type="predicted"/>
<dbReference type="OrthoDB" id="9802365at2"/>
<dbReference type="KEGG" id="ccun:CCUN_1756"/>
<dbReference type="SUPFAM" id="SSF48150">
    <property type="entry name" value="DNA-glycosylase"/>
    <property type="match status" value="1"/>
</dbReference>
<dbReference type="GO" id="GO:0051539">
    <property type="term" value="F:4 iron, 4 sulfur cluster binding"/>
    <property type="evidence" value="ECO:0007669"/>
    <property type="project" value="UniProtKB-KW"/>
</dbReference>
<dbReference type="SMART" id="SM00478">
    <property type="entry name" value="ENDO3c"/>
    <property type="match status" value="1"/>
</dbReference>
<sequence>MKGSEIFKKLLSFSLPYDEFDWLENRALSEFEILISVVLTQNTNWKNVLKALKNLKQAQISELEQLVKLENTELASLIKPSGFYNIKAKRLKNLIHALLRDFHNLQNFKDSVSREWLLNIKGLGYESVDSILNYLCQREILVVDSYTNRLALALGYEFTNYEELREFFQSGIETEQKKLCKLLGKKCELFELYQIFHALILAFGQIAFKGKKLSEKGEFFIAKLKD</sequence>
<dbReference type="Proteomes" id="UP000192902">
    <property type="component" value="Chromosome"/>
</dbReference>
<dbReference type="EMBL" id="CP020867">
    <property type="protein sequence ID" value="ARJ57328.1"/>
    <property type="molecule type" value="Genomic_DNA"/>
</dbReference>
<name>A0A1W6BZ09_9BACT</name>
<evidence type="ECO:0000256" key="3">
    <source>
        <dbReference type="ARBA" id="ARBA00023004"/>
    </source>
</evidence>
<keyword evidence="3" id="KW-0408">Iron</keyword>